<dbReference type="AlphaFoldDB" id="A0A4R3TDT8"/>
<sequence length="54" mass="6702">MKEANREQQKIMRELDHKIDEYYKTHDEESEDLYRMQAHYHKKIKEAGKNHVQT</sequence>
<evidence type="ECO:0000313" key="2">
    <source>
        <dbReference type="Proteomes" id="UP000295773"/>
    </source>
</evidence>
<evidence type="ECO:0000313" key="1">
    <source>
        <dbReference type="EMBL" id="TCU60012.1"/>
    </source>
</evidence>
<name>A0A4R3TDT8_9FIRM</name>
<accession>A0A4R3TDT8</accession>
<dbReference type="RefSeq" id="WP_008978892.1">
    <property type="nucleotide sequence ID" value="NZ_JADPGE010000012.1"/>
</dbReference>
<proteinExistence type="predicted"/>
<dbReference type="EMBL" id="SMBP01000009">
    <property type="protein sequence ID" value="TCU60012.1"/>
    <property type="molecule type" value="Genomic_DNA"/>
</dbReference>
<keyword evidence="2" id="KW-1185">Reference proteome</keyword>
<gene>
    <name evidence="1" type="ORF">EDD61_10949</name>
</gene>
<reference evidence="1 2" key="1">
    <citation type="submission" date="2019-03" db="EMBL/GenBank/DDBJ databases">
        <title>Genomic Encyclopedia of Type Strains, Phase IV (KMG-IV): sequencing the most valuable type-strain genomes for metagenomic binning, comparative biology and taxonomic classification.</title>
        <authorList>
            <person name="Goeker M."/>
        </authorList>
    </citation>
    <scope>NUCLEOTIDE SEQUENCE [LARGE SCALE GENOMIC DNA]</scope>
    <source>
        <strain evidence="1 2">DSM 29481</strain>
    </source>
</reference>
<dbReference type="Proteomes" id="UP000295773">
    <property type="component" value="Unassembled WGS sequence"/>
</dbReference>
<protein>
    <submittedName>
        <fullName evidence="1">Uncharacterized protein</fullName>
    </submittedName>
</protein>
<organism evidence="1 2">
    <name type="scientific">Longicatena caecimuris</name>
    <dbReference type="NCBI Taxonomy" id="1796635"/>
    <lineage>
        <taxon>Bacteria</taxon>
        <taxon>Bacillati</taxon>
        <taxon>Bacillota</taxon>
        <taxon>Erysipelotrichia</taxon>
        <taxon>Erysipelotrichales</taxon>
        <taxon>Erysipelotrichaceae</taxon>
        <taxon>Longicatena</taxon>
    </lineage>
</organism>
<comment type="caution">
    <text evidence="1">The sequence shown here is derived from an EMBL/GenBank/DDBJ whole genome shotgun (WGS) entry which is preliminary data.</text>
</comment>